<evidence type="ECO:0000313" key="3">
    <source>
        <dbReference type="Proteomes" id="UP000828390"/>
    </source>
</evidence>
<reference evidence="2" key="2">
    <citation type="submission" date="2020-11" db="EMBL/GenBank/DDBJ databases">
        <authorList>
            <person name="McCartney M.A."/>
            <person name="Auch B."/>
            <person name="Kono T."/>
            <person name="Mallez S."/>
            <person name="Becker A."/>
            <person name="Gohl D.M."/>
            <person name="Silverstein K.A.T."/>
            <person name="Koren S."/>
            <person name="Bechman K.B."/>
            <person name="Herman A."/>
            <person name="Abrahante J.E."/>
            <person name="Garbe J."/>
        </authorList>
    </citation>
    <scope>NUCLEOTIDE SEQUENCE</scope>
    <source>
        <strain evidence="2">Duluth1</strain>
        <tissue evidence="2">Whole animal</tissue>
    </source>
</reference>
<sequence length="105" mass="10986">MNSTFFILTLIVSSATGVSQVCYTYSGYQHCEYGCCQSAIFPWLETCCALTVSPTASPASEGLSGGEIALIVIGCFFGAAGIALISTCLCCNFCKCTICSDNCNN</sequence>
<evidence type="ECO:0000313" key="2">
    <source>
        <dbReference type="EMBL" id="KAH3859762.1"/>
    </source>
</evidence>
<accession>A0A9D4LJA7</accession>
<feature type="signal peptide" evidence="1">
    <location>
        <begin position="1"/>
        <end position="17"/>
    </location>
</feature>
<gene>
    <name evidence="2" type="ORF">DPMN_102585</name>
</gene>
<evidence type="ECO:0000256" key="1">
    <source>
        <dbReference type="SAM" id="SignalP"/>
    </source>
</evidence>
<reference evidence="2" key="1">
    <citation type="journal article" date="2019" name="bioRxiv">
        <title>The Genome of the Zebra Mussel, Dreissena polymorpha: A Resource for Invasive Species Research.</title>
        <authorList>
            <person name="McCartney M.A."/>
            <person name="Auch B."/>
            <person name="Kono T."/>
            <person name="Mallez S."/>
            <person name="Zhang Y."/>
            <person name="Obille A."/>
            <person name="Becker A."/>
            <person name="Abrahante J.E."/>
            <person name="Garbe J."/>
            <person name="Badalamenti J.P."/>
            <person name="Herman A."/>
            <person name="Mangelson H."/>
            <person name="Liachko I."/>
            <person name="Sullivan S."/>
            <person name="Sone E.D."/>
            <person name="Koren S."/>
            <person name="Silverstein K.A.T."/>
            <person name="Beckman K.B."/>
            <person name="Gohl D.M."/>
        </authorList>
    </citation>
    <scope>NUCLEOTIDE SEQUENCE</scope>
    <source>
        <strain evidence="2">Duluth1</strain>
        <tissue evidence="2">Whole animal</tissue>
    </source>
</reference>
<comment type="caution">
    <text evidence="2">The sequence shown here is derived from an EMBL/GenBank/DDBJ whole genome shotgun (WGS) entry which is preliminary data.</text>
</comment>
<proteinExistence type="predicted"/>
<keyword evidence="3" id="KW-1185">Reference proteome</keyword>
<keyword evidence="1" id="KW-0732">Signal</keyword>
<feature type="chain" id="PRO_5038942525" evidence="1">
    <location>
        <begin position="18"/>
        <end position="105"/>
    </location>
</feature>
<organism evidence="2 3">
    <name type="scientific">Dreissena polymorpha</name>
    <name type="common">Zebra mussel</name>
    <name type="synonym">Mytilus polymorpha</name>
    <dbReference type="NCBI Taxonomy" id="45954"/>
    <lineage>
        <taxon>Eukaryota</taxon>
        <taxon>Metazoa</taxon>
        <taxon>Spiralia</taxon>
        <taxon>Lophotrochozoa</taxon>
        <taxon>Mollusca</taxon>
        <taxon>Bivalvia</taxon>
        <taxon>Autobranchia</taxon>
        <taxon>Heteroconchia</taxon>
        <taxon>Euheterodonta</taxon>
        <taxon>Imparidentia</taxon>
        <taxon>Neoheterodontei</taxon>
        <taxon>Myida</taxon>
        <taxon>Dreissenoidea</taxon>
        <taxon>Dreissenidae</taxon>
        <taxon>Dreissena</taxon>
    </lineage>
</organism>
<dbReference type="Proteomes" id="UP000828390">
    <property type="component" value="Unassembled WGS sequence"/>
</dbReference>
<dbReference type="EMBL" id="JAIWYP010000003">
    <property type="protein sequence ID" value="KAH3859762.1"/>
    <property type="molecule type" value="Genomic_DNA"/>
</dbReference>
<protein>
    <submittedName>
        <fullName evidence="2">Uncharacterized protein</fullName>
    </submittedName>
</protein>
<dbReference type="AlphaFoldDB" id="A0A9D4LJA7"/>
<name>A0A9D4LJA7_DREPO</name>